<dbReference type="Proteomes" id="UP000054995">
    <property type="component" value="Unassembled WGS sequence"/>
</dbReference>
<reference evidence="1 2" key="1">
    <citation type="submission" date="2015-01" db="EMBL/GenBank/DDBJ databases">
        <title>Evolution of Trichinella species and genotypes.</title>
        <authorList>
            <person name="Korhonen P.K."/>
            <person name="Edoardo P."/>
            <person name="Giuseppe L.R."/>
            <person name="Gasser R.B."/>
        </authorList>
    </citation>
    <scope>NUCLEOTIDE SEQUENCE [LARGE SCALE GENOMIC DNA]</scope>
    <source>
        <strain evidence="1">ISS470</strain>
    </source>
</reference>
<dbReference type="AlphaFoldDB" id="A0A0V1FR72"/>
<evidence type="ECO:0000313" key="2">
    <source>
        <dbReference type="Proteomes" id="UP000054995"/>
    </source>
</evidence>
<accession>A0A0V1FR72</accession>
<proteinExistence type="predicted"/>
<sequence>MLLSTPIIKREAVSISSRDLIFFRRCLPLLVKRLKRTSLETRAVCFDVCVTDNTTTIAIATPKILIATSE</sequence>
<organism evidence="1 2">
    <name type="scientific">Trichinella pseudospiralis</name>
    <name type="common">Parasitic roundworm</name>
    <dbReference type="NCBI Taxonomy" id="6337"/>
    <lineage>
        <taxon>Eukaryota</taxon>
        <taxon>Metazoa</taxon>
        <taxon>Ecdysozoa</taxon>
        <taxon>Nematoda</taxon>
        <taxon>Enoplea</taxon>
        <taxon>Dorylaimia</taxon>
        <taxon>Trichinellida</taxon>
        <taxon>Trichinellidae</taxon>
        <taxon>Trichinella</taxon>
    </lineage>
</organism>
<name>A0A0V1FR72_TRIPS</name>
<comment type="caution">
    <text evidence="1">The sequence shown here is derived from an EMBL/GenBank/DDBJ whole genome shotgun (WGS) entry which is preliminary data.</text>
</comment>
<protein>
    <submittedName>
        <fullName evidence="1">Uncharacterized protein</fullName>
    </submittedName>
</protein>
<gene>
    <name evidence="1" type="ORF">T4D_13941</name>
</gene>
<dbReference type="EMBL" id="JYDT01000040">
    <property type="protein sequence ID" value="KRY88550.1"/>
    <property type="molecule type" value="Genomic_DNA"/>
</dbReference>
<evidence type="ECO:0000313" key="1">
    <source>
        <dbReference type="EMBL" id="KRY88550.1"/>
    </source>
</evidence>
<keyword evidence="2" id="KW-1185">Reference proteome</keyword>